<name>A0A063Y8I8_9GAMM</name>
<dbReference type="NCBIfam" id="TIGR00229">
    <property type="entry name" value="sensory_box"/>
    <property type="match status" value="1"/>
</dbReference>
<dbReference type="InterPro" id="IPR013655">
    <property type="entry name" value="PAS_fold_3"/>
</dbReference>
<comment type="catalytic activity">
    <reaction evidence="1">
        <text>ATP + protein L-histidine = ADP + protein N-phospho-L-histidine.</text>
        <dbReference type="EC" id="2.7.13.3"/>
    </reaction>
</comment>
<gene>
    <name evidence="7" type="ORF">ADINL_0095</name>
</gene>
<dbReference type="AlphaFoldDB" id="A0A063Y8I8"/>
<dbReference type="PATRIC" id="fig|267850.7.peg.95"/>
<dbReference type="OrthoDB" id="344644at2"/>
<dbReference type="InterPro" id="IPR000014">
    <property type="entry name" value="PAS"/>
</dbReference>
<dbReference type="Proteomes" id="UP000027318">
    <property type="component" value="Unassembled WGS sequence"/>
</dbReference>
<evidence type="ECO:0000256" key="1">
    <source>
        <dbReference type="ARBA" id="ARBA00000085"/>
    </source>
</evidence>
<dbReference type="RefSeq" id="WP_051632428.1">
    <property type="nucleotide sequence ID" value="NZ_JMSZ01000001.1"/>
</dbReference>
<dbReference type="SMART" id="SM00091">
    <property type="entry name" value="PAS"/>
    <property type="match status" value="2"/>
</dbReference>
<keyword evidence="8" id="KW-1185">Reference proteome</keyword>
<dbReference type="SUPFAM" id="SSF55785">
    <property type="entry name" value="PYP-like sensor domain (PAS domain)"/>
    <property type="match status" value="2"/>
</dbReference>
<dbReference type="InterPro" id="IPR035965">
    <property type="entry name" value="PAS-like_dom_sf"/>
</dbReference>
<dbReference type="GO" id="GO:0004673">
    <property type="term" value="F:protein histidine kinase activity"/>
    <property type="evidence" value="ECO:0007669"/>
    <property type="project" value="UniProtKB-EC"/>
</dbReference>
<evidence type="ECO:0000256" key="5">
    <source>
        <dbReference type="ARBA" id="ARBA00022777"/>
    </source>
</evidence>
<protein>
    <recommendedName>
        <fullName evidence="2">histidine kinase</fullName>
        <ecNumber evidence="2">2.7.13.3</ecNumber>
    </recommendedName>
</protein>
<dbReference type="EMBL" id="JMSZ01000001">
    <property type="protein sequence ID" value="KDE41415.1"/>
    <property type="molecule type" value="Genomic_DNA"/>
</dbReference>
<dbReference type="PANTHER" id="PTHR43304">
    <property type="entry name" value="PHYTOCHROME-LIKE PROTEIN CPH1"/>
    <property type="match status" value="1"/>
</dbReference>
<keyword evidence="5" id="KW-0418">Kinase</keyword>
<dbReference type="CDD" id="cd00130">
    <property type="entry name" value="PAS"/>
    <property type="match status" value="2"/>
</dbReference>
<reference evidence="7 8" key="1">
    <citation type="journal article" date="2005" name="Int. J. Syst. Evol. Microbiol.">
        <title>Nitrincola lacisaponensis gen. nov., sp. nov., a novel alkaliphilic bacterium isolated from an alkaline, saline lake.</title>
        <authorList>
            <person name="Dimitriu P.A."/>
            <person name="Shukla S.K."/>
            <person name="Conradt J."/>
            <person name="Marquez M.C."/>
            <person name="Ventosa A."/>
            <person name="Maglia A."/>
            <person name="Peyton B.M."/>
            <person name="Pinkart H.C."/>
            <person name="Mormile M.R."/>
        </authorList>
    </citation>
    <scope>NUCLEOTIDE SEQUENCE [LARGE SCALE GENOMIC DNA]</scope>
    <source>
        <strain evidence="7 8">4CA</strain>
    </source>
</reference>
<sequence length="272" mass="30710">MKALWPSQNRFSSWCLAFWQGIRQSPHPEFESLPLALARLDPQGAIQQLNQGWEELTGYPAHACLHRAQANYLHPEDQPLWRQTLMRLSKASLGAWEQLQLRFLTPSGERRWVEVRLRRDSRGFIVSLVDATQQVQAQQALAASHRSLSNLLDGLPAMVYRCRNNRHWTMEYVSAGCHALTGYQPEQLTNSCEVTFNSLIHPEDRERVWSEVQQGLQDQAVVICLSYRLITASGQVCQVHERGSGIYSDHGDVLGIEGVILAASPGTDLLIS</sequence>
<evidence type="ECO:0000259" key="6">
    <source>
        <dbReference type="PROSITE" id="PS50112"/>
    </source>
</evidence>
<dbReference type="EC" id="2.7.13.3" evidence="2"/>
<feature type="domain" description="PAS" evidence="6">
    <location>
        <begin position="144"/>
        <end position="219"/>
    </location>
</feature>
<feature type="domain" description="PAS" evidence="6">
    <location>
        <begin position="30"/>
        <end position="92"/>
    </location>
</feature>
<comment type="caution">
    <text evidence="7">The sequence shown here is derived from an EMBL/GenBank/DDBJ whole genome shotgun (WGS) entry which is preliminary data.</text>
</comment>
<dbReference type="InterPro" id="IPR052162">
    <property type="entry name" value="Sensor_kinase/Photoreceptor"/>
</dbReference>
<dbReference type="Pfam" id="PF08447">
    <property type="entry name" value="PAS_3"/>
    <property type="match status" value="2"/>
</dbReference>
<evidence type="ECO:0000256" key="3">
    <source>
        <dbReference type="ARBA" id="ARBA00022553"/>
    </source>
</evidence>
<evidence type="ECO:0000256" key="4">
    <source>
        <dbReference type="ARBA" id="ARBA00022679"/>
    </source>
</evidence>
<keyword evidence="4" id="KW-0808">Transferase</keyword>
<dbReference type="PROSITE" id="PS50112">
    <property type="entry name" value="PAS"/>
    <property type="match status" value="2"/>
</dbReference>
<proteinExistence type="predicted"/>
<evidence type="ECO:0000256" key="2">
    <source>
        <dbReference type="ARBA" id="ARBA00012438"/>
    </source>
</evidence>
<evidence type="ECO:0000313" key="8">
    <source>
        <dbReference type="Proteomes" id="UP000027318"/>
    </source>
</evidence>
<organism evidence="7 8">
    <name type="scientific">Nitrincola lacisaponensis</name>
    <dbReference type="NCBI Taxonomy" id="267850"/>
    <lineage>
        <taxon>Bacteria</taxon>
        <taxon>Pseudomonadati</taxon>
        <taxon>Pseudomonadota</taxon>
        <taxon>Gammaproteobacteria</taxon>
        <taxon>Oceanospirillales</taxon>
        <taxon>Oceanospirillaceae</taxon>
        <taxon>Nitrincola</taxon>
    </lineage>
</organism>
<dbReference type="PANTHER" id="PTHR43304:SF1">
    <property type="entry name" value="PAC DOMAIN-CONTAINING PROTEIN"/>
    <property type="match status" value="1"/>
</dbReference>
<dbReference type="Gene3D" id="3.30.450.20">
    <property type="entry name" value="PAS domain"/>
    <property type="match status" value="2"/>
</dbReference>
<accession>A0A063Y8I8</accession>
<keyword evidence="3" id="KW-0597">Phosphoprotein</keyword>
<evidence type="ECO:0000313" key="7">
    <source>
        <dbReference type="EMBL" id="KDE41415.1"/>
    </source>
</evidence>
<dbReference type="STRING" id="267850.ADINL_0095"/>